<dbReference type="PROSITE" id="PS50865">
    <property type="entry name" value="ZF_MYND_2"/>
    <property type="match status" value="1"/>
</dbReference>
<comment type="caution">
    <text evidence="6">The sequence shown here is derived from an EMBL/GenBank/DDBJ whole genome shotgun (WGS) entry which is preliminary data.</text>
</comment>
<keyword evidence="2 4" id="KW-0863">Zinc-finger</keyword>
<dbReference type="Pfam" id="PF01753">
    <property type="entry name" value="zf-MYND"/>
    <property type="match status" value="1"/>
</dbReference>
<gene>
    <name evidence="6" type="ORF">DFP72DRAFT_847327</name>
</gene>
<accession>A0A8H6M5K7</accession>
<dbReference type="Proteomes" id="UP000521943">
    <property type="component" value="Unassembled WGS sequence"/>
</dbReference>
<organism evidence="6 7">
    <name type="scientific">Ephemerocybe angulata</name>
    <dbReference type="NCBI Taxonomy" id="980116"/>
    <lineage>
        <taxon>Eukaryota</taxon>
        <taxon>Fungi</taxon>
        <taxon>Dikarya</taxon>
        <taxon>Basidiomycota</taxon>
        <taxon>Agaricomycotina</taxon>
        <taxon>Agaricomycetes</taxon>
        <taxon>Agaricomycetidae</taxon>
        <taxon>Agaricales</taxon>
        <taxon>Agaricineae</taxon>
        <taxon>Psathyrellaceae</taxon>
        <taxon>Ephemerocybe</taxon>
    </lineage>
</organism>
<dbReference type="AlphaFoldDB" id="A0A8H6M5K7"/>
<keyword evidence="7" id="KW-1185">Reference proteome</keyword>
<proteinExistence type="predicted"/>
<dbReference type="SUPFAM" id="SSF144232">
    <property type="entry name" value="HIT/MYND zinc finger-like"/>
    <property type="match status" value="1"/>
</dbReference>
<dbReference type="Gene3D" id="6.10.140.2220">
    <property type="match status" value="1"/>
</dbReference>
<sequence>MTTPNTITRGEYVARRLLTNSATGSISHLTALAKGYPYHCSDLRPFEAVIPFLQGSPPSLPTLSSVSDATIRTLACLEIIDRVGLSLKPNHTCYATFSVRLREEWPSIVAWLTFSVEDSVNFAPHQRLTVSPISTVARFLSRYFTRPPFASTGMGARDASVDLAFRIWGGEFHETVPLNEVTQAVMEFLSNCLDVEGEAKTTVLDHFAEPNTAQSFFKSYTTQLTTRAEDLSPEGMIYTFQLHGFYMYLIGHLSKSPSWRAIWRCTVKKGTFRAYAVSTFILLSGPVYVERWMLADLGALIQAAEEDPKGILAKVTQICREDLVPLLYECVHTGAPDVGDPVHSQSLVVKRLRHLESYLPYPNVSRVVTESLRCHFANRPQYPSHIMAKEWKLFHSALRFSTLSHSKQDEYYAFACDSLKHLARQIRGNNTSGGQGRDTSSRRECRKCGTVFYCSTECQRDDWKSLHRYECASATAMRHARRQSQQWFPWGSKGNLGGLLVHFFNILSAKGMDMGPMGSVTTLDWTLGVPSSVESCSPEDYIASSAGRSPPYAHDRLKAMLSSSSETGIRLVDGTYRHGKERIHVLAALQEGQSPNEYTFLHGVGMIRLAANFTTSLLKPDEGFLFQYDFYSFPDLLRCILLALFKRDYANGFKMQLDVLQVG</sequence>
<keyword evidence="1" id="KW-0479">Metal-binding</keyword>
<dbReference type="InterPro" id="IPR002893">
    <property type="entry name" value="Znf_MYND"/>
</dbReference>
<protein>
    <recommendedName>
        <fullName evidence="5">MYND-type domain-containing protein</fullName>
    </recommendedName>
</protein>
<keyword evidence="3" id="KW-0862">Zinc</keyword>
<evidence type="ECO:0000259" key="5">
    <source>
        <dbReference type="PROSITE" id="PS50865"/>
    </source>
</evidence>
<evidence type="ECO:0000256" key="1">
    <source>
        <dbReference type="ARBA" id="ARBA00022723"/>
    </source>
</evidence>
<evidence type="ECO:0000256" key="3">
    <source>
        <dbReference type="ARBA" id="ARBA00022833"/>
    </source>
</evidence>
<dbReference type="OrthoDB" id="2901870at2759"/>
<evidence type="ECO:0000256" key="4">
    <source>
        <dbReference type="PROSITE-ProRule" id="PRU00134"/>
    </source>
</evidence>
<evidence type="ECO:0000256" key="2">
    <source>
        <dbReference type="ARBA" id="ARBA00022771"/>
    </source>
</evidence>
<reference evidence="6 7" key="1">
    <citation type="submission" date="2020-07" db="EMBL/GenBank/DDBJ databases">
        <title>Comparative genomics of pyrophilous fungi reveals a link between fire events and developmental genes.</title>
        <authorList>
            <consortium name="DOE Joint Genome Institute"/>
            <person name="Steindorff A.S."/>
            <person name="Carver A."/>
            <person name="Calhoun S."/>
            <person name="Stillman K."/>
            <person name="Liu H."/>
            <person name="Lipzen A."/>
            <person name="Pangilinan J."/>
            <person name="Labutti K."/>
            <person name="Bruns T.D."/>
            <person name="Grigoriev I.V."/>
        </authorList>
    </citation>
    <scope>NUCLEOTIDE SEQUENCE [LARGE SCALE GENOMIC DNA]</scope>
    <source>
        <strain evidence="6 7">CBS 144469</strain>
    </source>
</reference>
<evidence type="ECO:0000313" key="6">
    <source>
        <dbReference type="EMBL" id="KAF6755600.1"/>
    </source>
</evidence>
<dbReference type="EMBL" id="JACGCI010000029">
    <property type="protein sequence ID" value="KAF6755600.1"/>
    <property type="molecule type" value="Genomic_DNA"/>
</dbReference>
<name>A0A8H6M5K7_9AGAR</name>
<feature type="domain" description="MYND-type" evidence="5">
    <location>
        <begin position="436"/>
        <end position="471"/>
    </location>
</feature>
<evidence type="ECO:0000313" key="7">
    <source>
        <dbReference type="Proteomes" id="UP000521943"/>
    </source>
</evidence>
<dbReference type="GO" id="GO:0008270">
    <property type="term" value="F:zinc ion binding"/>
    <property type="evidence" value="ECO:0007669"/>
    <property type="project" value="UniProtKB-KW"/>
</dbReference>